<sequence length="132" mass="15185">MLYGSECWSVNKTHGGMRHSAEKRMLGWACGWTRLDRVRNEDVRKARQTAPVKLEVREQRLVGACIKKSQSHPIREAMEFQAGKKPRGSLKKRWQDVIRKDLAEAKVTAEDGVDGMKWRRLPRTTDPATARD</sequence>
<dbReference type="PANTHER" id="PTHR46238">
    <property type="entry name" value="REVERSE TRANSCRIPTASE DOMAIN-CONTAINING PROTEIN"/>
    <property type="match status" value="1"/>
</dbReference>
<proteinExistence type="predicted"/>
<dbReference type="AlphaFoldDB" id="A0A0N4W1R0"/>
<dbReference type="OMA" id="AHRIRYT"/>
<dbReference type="WBParaSite" id="HPLM_0000359501-mRNA-1">
    <property type="protein sequence ID" value="HPLM_0000359501-mRNA-1"/>
    <property type="gene ID" value="HPLM_0000359501"/>
</dbReference>
<organism evidence="2">
    <name type="scientific">Haemonchus placei</name>
    <name type="common">Barber's pole worm</name>
    <dbReference type="NCBI Taxonomy" id="6290"/>
    <lineage>
        <taxon>Eukaryota</taxon>
        <taxon>Metazoa</taxon>
        <taxon>Ecdysozoa</taxon>
        <taxon>Nematoda</taxon>
        <taxon>Chromadorea</taxon>
        <taxon>Rhabditida</taxon>
        <taxon>Rhabditina</taxon>
        <taxon>Rhabditomorpha</taxon>
        <taxon>Strongyloidea</taxon>
        <taxon>Trichostrongylidae</taxon>
        <taxon>Haemonchus</taxon>
    </lineage>
</organism>
<name>A0A0N4W1R0_HAEPC</name>
<reference evidence="2" key="1">
    <citation type="submission" date="2017-02" db="UniProtKB">
        <authorList>
            <consortium name="WormBaseParasite"/>
        </authorList>
    </citation>
    <scope>IDENTIFICATION</scope>
</reference>
<accession>A0A0N4W1R0</accession>
<evidence type="ECO:0000256" key="1">
    <source>
        <dbReference type="SAM" id="MobiDB-lite"/>
    </source>
</evidence>
<feature type="region of interest" description="Disordered" evidence="1">
    <location>
        <begin position="113"/>
        <end position="132"/>
    </location>
</feature>
<dbReference type="PANTHER" id="PTHR46238:SF8">
    <property type="entry name" value="ENDONUCLEASE_EXONUCLEASE_PHOSPHATASE DOMAIN-CONTAINING PROTEIN"/>
    <property type="match status" value="1"/>
</dbReference>
<evidence type="ECO:0000313" key="2">
    <source>
        <dbReference type="WBParaSite" id="HPLM_0000359501-mRNA-1"/>
    </source>
</evidence>
<protein>
    <submittedName>
        <fullName evidence="2">Ribosome biogenesis regulatory protein</fullName>
    </submittedName>
</protein>